<dbReference type="EMBL" id="FTOA01000004">
    <property type="protein sequence ID" value="SIS86403.1"/>
    <property type="molecule type" value="Genomic_DNA"/>
</dbReference>
<evidence type="ECO:0000313" key="3">
    <source>
        <dbReference type="Proteomes" id="UP000185678"/>
    </source>
</evidence>
<dbReference type="Proteomes" id="UP000185678">
    <property type="component" value="Unassembled WGS sequence"/>
</dbReference>
<sequence length="534" mass="59327">MIPSPLTASADRPTIFVAIASYRDPDLAATMSDLFTKADAPDRLRVGVCLQWVPEDDTDCAPWPDRPAQVRVLEVHARDSQGACWARSRTQELMAGEDYYFQIDSHMRFVPGWDSVLLAMLAAAPSPRAVLSTYPLSFEPPSTFSPPRYVRIHPKGFDTDGILLQRSTGAAIEDAPKALEPTCHLGAGLLFAAAAMVRDVPYDPYLYFQGEEISLAVRLWSHGWDLFTPNQAVAYHDYTPRPSRPRHWEDQKDWAVLRQRAAKRVRHMLGMEQYPASAEDPALRDIDRYGLGRVRSLASYEAASGIDFRVRLIDGKPGLLPDREPEQPTESQKRQKVFSAIWAGNGWRCEETRSGSGSTMAATATLRPRLRDALRFLNVQVLADAGCGDGNWIADLLPDLRLYLGFDIAPEAVSHLMQRFADQTAVFTRQADIVSTVLPRCDAILCRDVLTHLPVEAALAALRAFQRSGSRYLIATHHTTERNQWVTTGGWYPTDLCAAPFSLPEPTLLLPEGLTGSSKALGVWPLQELAPLKP</sequence>
<dbReference type="InterPro" id="IPR029044">
    <property type="entry name" value="Nucleotide-diphossugar_trans"/>
</dbReference>
<dbReference type="GO" id="GO:0032259">
    <property type="term" value="P:methylation"/>
    <property type="evidence" value="ECO:0007669"/>
    <property type="project" value="UniProtKB-KW"/>
</dbReference>
<feature type="domain" description="Methyltransferase" evidence="1">
    <location>
        <begin position="384"/>
        <end position="467"/>
    </location>
</feature>
<dbReference type="Gene3D" id="3.90.550.10">
    <property type="entry name" value="Spore Coat Polysaccharide Biosynthesis Protein SpsA, Chain A"/>
    <property type="match status" value="1"/>
</dbReference>
<dbReference type="CDD" id="cd02440">
    <property type="entry name" value="AdoMet_MTases"/>
    <property type="match status" value="1"/>
</dbReference>
<evidence type="ECO:0000259" key="1">
    <source>
        <dbReference type="Pfam" id="PF13649"/>
    </source>
</evidence>
<dbReference type="AlphaFoldDB" id="A0A1N7MJW5"/>
<proteinExistence type="predicted"/>
<dbReference type="GO" id="GO:0008168">
    <property type="term" value="F:methyltransferase activity"/>
    <property type="evidence" value="ECO:0007669"/>
    <property type="project" value="UniProtKB-KW"/>
</dbReference>
<dbReference type="PANTHER" id="PTHR34496">
    <property type="entry name" value="GLCNAC TRANSFERASE-RELATED"/>
    <property type="match status" value="1"/>
</dbReference>
<dbReference type="PANTHER" id="PTHR34496:SF10">
    <property type="entry name" value="GLCNAC TRANSFERASE"/>
    <property type="match status" value="1"/>
</dbReference>
<gene>
    <name evidence="2" type="ORF">SAMN05421779_104176</name>
</gene>
<dbReference type="InterPro" id="IPR029063">
    <property type="entry name" value="SAM-dependent_MTases_sf"/>
</dbReference>
<keyword evidence="3" id="KW-1185">Reference proteome</keyword>
<keyword evidence="2" id="KW-0808">Transferase</keyword>
<keyword evidence="2" id="KW-0489">Methyltransferase</keyword>
<dbReference type="RefSeq" id="WP_076400628.1">
    <property type="nucleotide sequence ID" value="NZ_FTOA01000004.1"/>
</dbReference>
<dbReference type="OrthoDB" id="20930at2"/>
<dbReference type="InterPro" id="IPR021067">
    <property type="entry name" value="Glycosyltransferase"/>
</dbReference>
<dbReference type="STRING" id="80876.SAMN05421779_104176"/>
<dbReference type="SUPFAM" id="SSF53448">
    <property type="entry name" value="Nucleotide-diphospho-sugar transferases"/>
    <property type="match status" value="1"/>
</dbReference>
<dbReference type="SUPFAM" id="SSF53335">
    <property type="entry name" value="S-adenosyl-L-methionine-dependent methyltransferases"/>
    <property type="match status" value="1"/>
</dbReference>
<dbReference type="Gene3D" id="3.40.50.150">
    <property type="entry name" value="Vaccinia Virus protein VP39"/>
    <property type="match status" value="1"/>
</dbReference>
<reference evidence="2 3" key="1">
    <citation type="submission" date="2017-01" db="EMBL/GenBank/DDBJ databases">
        <authorList>
            <person name="Mah S.A."/>
            <person name="Swanson W.J."/>
            <person name="Moy G.W."/>
            <person name="Vacquier V.D."/>
        </authorList>
    </citation>
    <scope>NUCLEOTIDE SEQUENCE [LARGE SCALE GENOMIC DNA]</scope>
    <source>
        <strain evidence="2 3">DSM 11589</strain>
    </source>
</reference>
<dbReference type="Pfam" id="PF13649">
    <property type="entry name" value="Methyltransf_25"/>
    <property type="match status" value="1"/>
</dbReference>
<evidence type="ECO:0000313" key="2">
    <source>
        <dbReference type="EMBL" id="SIS86403.1"/>
    </source>
</evidence>
<protein>
    <submittedName>
        <fullName evidence="2">Methyltransferase domain-containing protein</fullName>
    </submittedName>
</protein>
<dbReference type="Pfam" id="PF11397">
    <property type="entry name" value="GlcNAc"/>
    <property type="match status" value="2"/>
</dbReference>
<organism evidence="2 3">
    <name type="scientific">Insolitispirillum peregrinum</name>
    <dbReference type="NCBI Taxonomy" id="80876"/>
    <lineage>
        <taxon>Bacteria</taxon>
        <taxon>Pseudomonadati</taxon>
        <taxon>Pseudomonadota</taxon>
        <taxon>Alphaproteobacteria</taxon>
        <taxon>Rhodospirillales</taxon>
        <taxon>Novispirillaceae</taxon>
        <taxon>Insolitispirillum</taxon>
    </lineage>
</organism>
<name>A0A1N7MJW5_9PROT</name>
<accession>A0A1N7MJW5</accession>
<dbReference type="InterPro" id="IPR041698">
    <property type="entry name" value="Methyltransf_25"/>
</dbReference>